<feature type="domain" description="Spermatogenesis-associated protein 20-like TRX" evidence="1">
    <location>
        <begin position="67"/>
        <end position="208"/>
    </location>
</feature>
<proteinExistence type="predicted"/>
<protein>
    <recommendedName>
        <fullName evidence="1">Spermatogenesis-associated protein 20-like TRX domain-containing protein</fullName>
    </recommendedName>
</protein>
<dbReference type="InterPro" id="IPR004879">
    <property type="entry name" value="Ssp411-like_TRX"/>
</dbReference>
<accession>A0A7R9E2I4</accession>
<dbReference type="AlphaFoldDB" id="A0A7R9E2I4"/>
<dbReference type="CDD" id="cd02955">
    <property type="entry name" value="SSP411"/>
    <property type="match status" value="1"/>
</dbReference>
<name>A0A7R9E2I4_9NEOP</name>
<gene>
    <name evidence="2" type="ORF">TMSB3V08_LOCUS3034</name>
</gene>
<dbReference type="Gene3D" id="3.40.30.10">
    <property type="entry name" value="Glutaredoxin"/>
    <property type="match status" value="1"/>
</dbReference>
<reference evidence="2" key="1">
    <citation type="submission" date="2020-11" db="EMBL/GenBank/DDBJ databases">
        <authorList>
            <person name="Tran Van P."/>
        </authorList>
    </citation>
    <scope>NUCLEOTIDE SEQUENCE</scope>
</reference>
<dbReference type="EMBL" id="OB793120">
    <property type="protein sequence ID" value="CAD7426140.1"/>
    <property type="molecule type" value="Genomic_DNA"/>
</dbReference>
<dbReference type="InterPro" id="IPR036249">
    <property type="entry name" value="Thioredoxin-like_sf"/>
</dbReference>
<dbReference type="PANTHER" id="PTHR42899">
    <property type="entry name" value="SPERMATOGENESIS-ASSOCIATED PROTEIN 20"/>
    <property type="match status" value="1"/>
</dbReference>
<dbReference type="InterPro" id="IPR024705">
    <property type="entry name" value="Ssp411"/>
</dbReference>
<sequence>MISGRVKQCPIIPNLFRRVTSNHYCVNSSLCISSSGTINKQLLENKRWHFYRTMATGGDNTVNSKHQNRLASERSPYLLQHATNPVDWYPWGEEAFEKARKEDKLIFLSVGYSTCHWCHVMERESFENEDIANVMNEHFVNIKVDREERPDVDKIYMTFVQATSGHGGWPMSVFLTPRLEPVMGGTYFPPEDHWHRPGFRSVLLRVAQQVISC</sequence>
<dbReference type="PANTHER" id="PTHR42899:SF1">
    <property type="entry name" value="SPERMATOGENESIS-ASSOCIATED PROTEIN 20"/>
    <property type="match status" value="1"/>
</dbReference>
<evidence type="ECO:0000313" key="2">
    <source>
        <dbReference type="EMBL" id="CAD7426140.1"/>
    </source>
</evidence>
<organism evidence="2">
    <name type="scientific">Timema monikensis</name>
    <dbReference type="NCBI Taxonomy" id="170555"/>
    <lineage>
        <taxon>Eukaryota</taxon>
        <taxon>Metazoa</taxon>
        <taxon>Ecdysozoa</taxon>
        <taxon>Arthropoda</taxon>
        <taxon>Hexapoda</taxon>
        <taxon>Insecta</taxon>
        <taxon>Pterygota</taxon>
        <taxon>Neoptera</taxon>
        <taxon>Polyneoptera</taxon>
        <taxon>Phasmatodea</taxon>
        <taxon>Timematodea</taxon>
        <taxon>Timematoidea</taxon>
        <taxon>Timematidae</taxon>
        <taxon>Timema</taxon>
    </lineage>
</organism>
<dbReference type="Pfam" id="PF03190">
    <property type="entry name" value="Thioredox_DsbH"/>
    <property type="match status" value="1"/>
</dbReference>
<evidence type="ECO:0000259" key="1">
    <source>
        <dbReference type="Pfam" id="PF03190"/>
    </source>
</evidence>
<dbReference type="SUPFAM" id="SSF52833">
    <property type="entry name" value="Thioredoxin-like"/>
    <property type="match status" value="1"/>
</dbReference>